<keyword evidence="1 6" id="KW-0479">Metal-binding</keyword>
<dbReference type="SMART" id="SM00356">
    <property type="entry name" value="ZnF_C3H1"/>
    <property type="match status" value="3"/>
</dbReference>
<evidence type="ECO:0000313" key="9">
    <source>
        <dbReference type="Proteomes" id="UP000050795"/>
    </source>
</evidence>
<dbReference type="PANTHER" id="PTHR12675:SF12">
    <property type="entry name" value="PROTEIN MUSCLEBLIND"/>
    <property type="match status" value="1"/>
</dbReference>
<evidence type="ECO:0000256" key="4">
    <source>
        <dbReference type="ARBA" id="ARBA00022833"/>
    </source>
</evidence>
<feature type="domain" description="C3H1-type" evidence="8">
    <location>
        <begin position="739"/>
        <end position="765"/>
    </location>
</feature>
<feature type="domain" description="C3H1-type" evidence="8">
    <location>
        <begin position="705"/>
        <end position="732"/>
    </location>
</feature>
<evidence type="ECO:0000313" key="10">
    <source>
        <dbReference type="WBParaSite" id="TREG1_36690.1"/>
    </source>
</evidence>
<feature type="zinc finger region" description="C3H1-type" evidence="6">
    <location>
        <begin position="705"/>
        <end position="732"/>
    </location>
</feature>
<evidence type="ECO:0000256" key="7">
    <source>
        <dbReference type="SAM" id="MobiDB-lite"/>
    </source>
</evidence>
<dbReference type="Proteomes" id="UP000050795">
    <property type="component" value="Unassembled WGS sequence"/>
</dbReference>
<feature type="compositionally biased region" description="Basic and acidic residues" evidence="7">
    <location>
        <begin position="154"/>
        <end position="169"/>
    </location>
</feature>
<feature type="region of interest" description="Disordered" evidence="7">
    <location>
        <begin position="102"/>
        <end position="124"/>
    </location>
</feature>
<comment type="similarity">
    <text evidence="5">Belongs to the muscleblind family.</text>
</comment>
<evidence type="ECO:0000256" key="5">
    <source>
        <dbReference type="ARBA" id="ARBA00038226"/>
    </source>
</evidence>
<keyword evidence="4 6" id="KW-0862">Zinc</keyword>
<keyword evidence="9" id="KW-1185">Reference proteome</keyword>
<feature type="zinc finger region" description="C3H1-type" evidence="6">
    <location>
        <begin position="211"/>
        <end position="238"/>
    </location>
</feature>
<dbReference type="GO" id="GO:0003723">
    <property type="term" value="F:RNA binding"/>
    <property type="evidence" value="ECO:0007669"/>
    <property type="project" value="TreeGrafter"/>
</dbReference>
<reference evidence="9" key="1">
    <citation type="submission" date="2022-06" db="EMBL/GenBank/DDBJ databases">
        <authorList>
            <person name="Berger JAMES D."/>
            <person name="Berger JAMES D."/>
        </authorList>
    </citation>
    <scope>NUCLEOTIDE SEQUENCE [LARGE SCALE GENOMIC DNA]</scope>
</reference>
<name>A0AA85JHT3_TRIRE</name>
<protein>
    <recommendedName>
        <fullName evidence="8">C3H1-type domain-containing protein</fullName>
    </recommendedName>
</protein>
<feature type="compositionally biased region" description="Low complexity" evidence="7">
    <location>
        <begin position="170"/>
        <end position="179"/>
    </location>
</feature>
<evidence type="ECO:0000256" key="3">
    <source>
        <dbReference type="ARBA" id="ARBA00022771"/>
    </source>
</evidence>
<dbReference type="Pfam" id="PF22628">
    <property type="entry name" value="zf-CCCH_10"/>
    <property type="match status" value="2"/>
</dbReference>
<evidence type="ECO:0000256" key="2">
    <source>
        <dbReference type="ARBA" id="ARBA00022737"/>
    </source>
</evidence>
<evidence type="ECO:0000259" key="8">
    <source>
        <dbReference type="PROSITE" id="PS50103"/>
    </source>
</evidence>
<dbReference type="AlphaFoldDB" id="A0AA85JHT3"/>
<dbReference type="PANTHER" id="PTHR12675">
    <property type="entry name" value="MUSCLEBLIND-LIKE PROTEIN"/>
    <property type="match status" value="1"/>
</dbReference>
<keyword evidence="3 6" id="KW-0863">Zinc-finger</keyword>
<keyword evidence="2" id="KW-0677">Repeat</keyword>
<dbReference type="InterPro" id="IPR000571">
    <property type="entry name" value="Znf_CCCH"/>
</dbReference>
<dbReference type="GO" id="GO:0008270">
    <property type="term" value="F:zinc ion binding"/>
    <property type="evidence" value="ECO:0007669"/>
    <property type="project" value="UniProtKB-KW"/>
</dbReference>
<dbReference type="PROSITE" id="PS50103">
    <property type="entry name" value="ZF_C3H1"/>
    <property type="match status" value="3"/>
</dbReference>
<proteinExistence type="inferred from homology"/>
<dbReference type="GO" id="GO:0043484">
    <property type="term" value="P:regulation of RNA splicing"/>
    <property type="evidence" value="ECO:0007669"/>
    <property type="project" value="TreeGrafter"/>
</dbReference>
<reference evidence="10" key="2">
    <citation type="submission" date="2023-11" db="UniProtKB">
        <authorList>
            <consortium name="WormBaseParasite"/>
        </authorList>
    </citation>
    <scope>IDENTIFICATION</scope>
</reference>
<feature type="compositionally biased region" description="Low complexity" evidence="7">
    <location>
        <begin position="141"/>
        <end position="152"/>
    </location>
</feature>
<dbReference type="InterPro" id="IPR054429">
    <property type="entry name" value="Znf-CCCH_Muscleblind-like"/>
</dbReference>
<evidence type="ECO:0000256" key="1">
    <source>
        <dbReference type="ARBA" id="ARBA00022723"/>
    </source>
</evidence>
<sequence length="789" mass="84029">MLHSPLTNPFPIPCSSSVVSEPSKSYQAAVPFLTKPLLAITGFANSNNLSQSTPVTFSIQTTPGFQNHQNTLNFSSVNNSSLSGSSSLSSSLVSLHSTSNGFPTTQHTSASPIPVYSNHTSSGSRDSRWLKLRVCTSVLGTSNSSQTNSNQSDNESKTGETKCSIKSEESNTSDASSSNLTHHEDEKSFHCAISGNTCQYAHPPATVRVDKGYVTVCYDFIKRRLCKFSYCKYYHPPPHQTEAIIKRGDEQRKLLESQQRLSELKTSNLISMQQPLQQTLPSTGLSALSSVAGAGGGGCPSTLRWPPSTTLLQPTALGGGPVYGTYLTPLNSLTDPNSFSASAILAAAAALQHNNLPGHGLLSTSSSLTGGSTYSHESMLSKSCKNGDTSTVFTSEAWLPTKRANLSNSSSVDGIVQNKELTALCNGEEKLDNTSQTRDSKSHSSECGATFPTIFSCGSINPGFTSINSCTDIGGAPHVSAEVTNILNPLNMSIYGLPLSSQPTASMYTPSQFLYPPLYSMNGGCDASIPIASAAAALALNNFLVQQQQQQQVQSHQLLRSQLPATVTNHQISAPGLYSSYVPSTLATAATLAAGQQHPSAPDLHTNTSNIVFQQQQQQQALLLSLLLRSQQAQLAAAQVAAAGYLSQNDASRLPSIPTLQNPGCVLDSSCPLGSLTSGPYGINNFCSQNPMTNVAYINEKGHLLETLPICRDFKAGKCRRNSECRYVHLVDENVEVNQGRVIVCRDAAKGRCTRVPCKYYHIPLFAISANRSMALNSALANATGFSTV</sequence>
<feature type="zinc finger region" description="C3H1-type" evidence="6">
    <location>
        <begin position="739"/>
        <end position="765"/>
    </location>
</feature>
<organism evidence="9 10">
    <name type="scientific">Trichobilharzia regenti</name>
    <name type="common">Nasal bird schistosome</name>
    <dbReference type="NCBI Taxonomy" id="157069"/>
    <lineage>
        <taxon>Eukaryota</taxon>
        <taxon>Metazoa</taxon>
        <taxon>Spiralia</taxon>
        <taxon>Lophotrochozoa</taxon>
        <taxon>Platyhelminthes</taxon>
        <taxon>Trematoda</taxon>
        <taxon>Digenea</taxon>
        <taxon>Strigeidida</taxon>
        <taxon>Schistosomatoidea</taxon>
        <taxon>Schistosomatidae</taxon>
        <taxon>Trichobilharzia</taxon>
    </lineage>
</organism>
<accession>A0AA85JHT3</accession>
<feature type="domain" description="C3H1-type" evidence="8">
    <location>
        <begin position="211"/>
        <end position="238"/>
    </location>
</feature>
<dbReference type="Gene3D" id="3.30.1370.210">
    <property type="match status" value="2"/>
</dbReference>
<dbReference type="WBParaSite" id="TREG1_36690.1">
    <property type="protein sequence ID" value="TREG1_36690.1"/>
    <property type="gene ID" value="TREG1_36690"/>
</dbReference>
<evidence type="ECO:0000256" key="6">
    <source>
        <dbReference type="PROSITE-ProRule" id="PRU00723"/>
    </source>
</evidence>
<feature type="region of interest" description="Disordered" evidence="7">
    <location>
        <begin position="141"/>
        <end position="181"/>
    </location>
</feature>